<name>A0ABR4NRH6_9SACH</name>
<keyword evidence="2" id="KW-1185">Reference proteome</keyword>
<protein>
    <submittedName>
        <fullName evidence="1">Uncharacterized protein</fullName>
    </submittedName>
</protein>
<proteinExistence type="predicted"/>
<evidence type="ECO:0000313" key="1">
    <source>
        <dbReference type="EMBL" id="KAL3230853.1"/>
    </source>
</evidence>
<evidence type="ECO:0000313" key="2">
    <source>
        <dbReference type="Proteomes" id="UP001623330"/>
    </source>
</evidence>
<gene>
    <name evidence="1" type="ORF">RNJ44_01302</name>
</gene>
<sequence>MTNNITEEERIRRRREKFSAHKSKSIINDPLADISLLSRSGNSKLIQTLRNDPDIREQLISDIENIVEDRSKSHLVEHGLRKLREIFSSCRENRDIHKGMFWNQADRVYNLSYRYYLESGQISKLGGLVLKPIIEWFPEVIKNKYLPIYGIYLTHYEKDTSKFIDECLSNSFLITENDMVLTQMANIYSLNTDAVGKWFQLYEKLVPIQKHFLQEAHIHNEMARRSLNTIERSYNQLSLHTISKLWYHSKIPNDIRDLLITQFESKRTLDNLDDIIMFKKKRRLQVK</sequence>
<comment type="caution">
    <text evidence="1">The sequence shown here is derived from an EMBL/GenBank/DDBJ whole genome shotgun (WGS) entry which is preliminary data.</text>
</comment>
<accession>A0ABR4NRH6</accession>
<reference evidence="1 2" key="1">
    <citation type="submission" date="2024-05" db="EMBL/GenBank/DDBJ databases">
        <title>Long read based assembly of the Candida bracarensis genome reveals expanded adhesin content.</title>
        <authorList>
            <person name="Marcet-Houben M."/>
            <person name="Ksiezopolska E."/>
            <person name="Gabaldon T."/>
        </authorList>
    </citation>
    <scope>NUCLEOTIDE SEQUENCE [LARGE SCALE GENOMIC DNA]</scope>
    <source>
        <strain evidence="1 2">CBM6</strain>
    </source>
</reference>
<dbReference type="EMBL" id="JBEVYD010000009">
    <property type="protein sequence ID" value="KAL3230853.1"/>
    <property type="molecule type" value="Genomic_DNA"/>
</dbReference>
<organism evidence="1 2">
    <name type="scientific">Nakaseomyces bracarensis</name>
    <dbReference type="NCBI Taxonomy" id="273131"/>
    <lineage>
        <taxon>Eukaryota</taxon>
        <taxon>Fungi</taxon>
        <taxon>Dikarya</taxon>
        <taxon>Ascomycota</taxon>
        <taxon>Saccharomycotina</taxon>
        <taxon>Saccharomycetes</taxon>
        <taxon>Saccharomycetales</taxon>
        <taxon>Saccharomycetaceae</taxon>
        <taxon>Nakaseomyces</taxon>
    </lineage>
</organism>
<dbReference type="Proteomes" id="UP001623330">
    <property type="component" value="Unassembled WGS sequence"/>
</dbReference>